<evidence type="ECO:0000259" key="1">
    <source>
        <dbReference type="Pfam" id="PF13613"/>
    </source>
</evidence>
<proteinExistence type="predicted"/>
<dbReference type="Proteomes" id="UP000806528">
    <property type="component" value="Unassembled WGS sequence"/>
</dbReference>
<name>A0ABR9P066_9ACTN</name>
<evidence type="ECO:0000313" key="3">
    <source>
        <dbReference type="Proteomes" id="UP000806528"/>
    </source>
</evidence>
<keyword evidence="3" id="KW-1185">Reference proteome</keyword>
<accession>A0ABR9P066</accession>
<gene>
    <name evidence="2" type="ORF">IDM40_00755</name>
</gene>
<dbReference type="Pfam" id="PF13613">
    <property type="entry name" value="HTH_Tnp_4"/>
    <property type="match status" value="1"/>
</dbReference>
<protein>
    <submittedName>
        <fullName evidence="2">Transposase family protein</fullName>
    </submittedName>
</protein>
<comment type="caution">
    <text evidence="2">The sequence shown here is derived from an EMBL/GenBank/DDBJ whole genome shotgun (WGS) entry which is preliminary data.</text>
</comment>
<sequence length="48" mass="5270">MLVHLSKSEALHQLAAGFCVGTTTVWRYVRDITELLAEQVPPSNSNDA</sequence>
<feature type="domain" description="Transposase Helix-turn-helix" evidence="1">
    <location>
        <begin position="2"/>
        <end position="41"/>
    </location>
</feature>
<evidence type="ECO:0000313" key="2">
    <source>
        <dbReference type="EMBL" id="MBE2997236.1"/>
    </source>
</evidence>
<dbReference type="EMBL" id="JADBGI010000001">
    <property type="protein sequence ID" value="MBE2997236.1"/>
    <property type="molecule type" value="Genomic_DNA"/>
</dbReference>
<dbReference type="InterPro" id="IPR027805">
    <property type="entry name" value="Transposase_HTH_dom"/>
</dbReference>
<organism evidence="2 3">
    <name type="scientific">Nocardiopsis coralli</name>
    <dbReference type="NCBI Taxonomy" id="2772213"/>
    <lineage>
        <taxon>Bacteria</taxon>
        <taxon>Bacillati</taxon>
        <taxon>Actinomycetota</taxon>
        <taxon>Actinomycetes</taxon>
        <taxon>Streptosporangiales</taxon>
        <taxon>Nocardiopsidaceae</taxon>
        <taxon>Nocardiopsis</taxon>
    </lineage>
</organism>
<reference evidence="2 3" key="1">
    <citation type="submission" date="2020-09" db="EMBL/GenBank/DDBJ databases">
        <title>Diversity and distribution of actinomycetes associated with coral in the coast of Hainan.</title>
        <authorList>
            <person name="Li F."/>
        </authorList>
    </citation>
    <scope>NUCLEOTIDE SEQUENCE [LARGE SCALE GENOMIC DNA]</scope>
    <source>
        <strain evidence="2 3">HNM0947</strain>
    </source>
</reference>
<dbReference type="RefSeq" id="WP_193119897.1">
    <property type="nucleotide sequence ID" value="NZ_JADBGI010000001.1"/>
</dbReference>